<dbReference type="AlphaFoldDB" id="A0A2S5DFK1"/>
<organism evidence="7 8">
    <name type="scientific">Chromobacterium alticapitis</name>
    <dbReference type="NCBI Taxonomy" id="2073169"/>
    <lineage>
        <taxon>Bacteria</taxon>
        <taxon>Pseudomonadati</taxon>
        <taxon>Pseudomonadota</taxon>
        <taxon>Betaproteobacteria</taxon>
        <taxon>Neisseriales</taxon>
        <taxon>Chromobacteriaceae</taxon>
        <taxon>Chromobacterium</taxon>
    </lineage>
</organism>
<evidence type="ECO:0000256" key="4">
    <source>
        <dbReference type="ARBA" id="ARBA00022833"/>
    </source>
</evidence>
<dbReference type="InterPro" id="IPR014436">
    <property type="entry name" value="Extradiol_dOase_DODA"/>
</dbReference>
<evidence type="ECO:0000259" key="6">
    <source>
        <dbReference type="Pfam" id="PF02900"/>
    </source>
</evidence>
<evidence type="ECO:0000256" key="2">
    <source>
        <dbReference type="ARBA" id="ARBA00007581"/>
    </source>
</evidence>
<feature type="domain" description="Extradiol ring-cleavage dioxygenase class III enzyme subunit B" evidence="6">
    <location>
        <begin position="7"/>
        <end position="239"/>
    </location>
</feature>
<evidence type="ECO:0000313" key="7">
    <source>
        <dbReference type="EMBL" id="POZ61767.1"/>
    </source>
</evidence>
<dbReference type="Gene3D" id="3.40.830.10">
    <property type="entry name" value="LigB-like"/>
    <property type="match status" value="1"/>
</dbReference>
<accession>A0A2S5DFK1</accession>
<evidence type="ECO:0000313" key="8">
    <source>
        <dbReference type="Proteomes" id="UP000237082"/>
    </source>
</evidence>
<dbReference type="GO" id="GO:0008270">
    <property type="term" value="F:zinc ion binding"/>
    <property type="evidence" value="ECO:0007669"/>
    <property type="project" value="InterPro"/>
</dbReference>
<evidence type="ECO:0000256" key="5">
    <source>
        <dbReference type="ARBA" id="ARBA00023002"/>
    </source>
</evidence>
<dbReference type="InterPro" id="IPR004183">
    <property type="entry name" value="Xdiol_dOase_suB"/>
</dbReference>
<keyword evidence="8" id="KW-1185">Reference proteome</keyword>
<comment type="cofactor">
    <cofactor evidence="1">
        <name>Zn(2+)</name>
        <dbReference type="ChEBI" id="CHEBI:29105"/>
    </cofactor>
</comment>
<gene>
    <name evidence="7" type="ORF">C2I19_12075</name>
</gene>
<keyword evidence="3" id="KW-0479">Metal-binding</keyword>
<dbReference type="GO" id="GO:0016702">
    <property type="term" value="F:oxidoreductase activity, acting on single donors with incorporation of molecular oxygen, incorporation of two atoms of oxygen"/>
    <property type="evidence" value="ECO:0007669"/>
    <property type="project" value="UniProtKB-ARBA"/>
</dbReference>
<proteinExistence type="inferred from homology"/>
<dbReference type="GO" id="GO:0008198">
    <property type="term" value="F:ferrous iron binding"/>
    <property type="evidence" value="ECO:0007669"/>
    <property type="project" value="InterPro"/>
</dbReference>
<dbReference type="Pfam" id="PF02900">
    <property type="entry name" value="LigB"/>
    <property type="match status" value="1"/>
</dbReference>
<keyword evidence="5" id="KW-0560">Oxidoreductase</keyword>
<dbReference type="Proteomes" id="UP000237082">
    <property type="component" value="Unassembled WGS sequence"/>
</dbReference>
<sequence length="259" mass="29147">MNTTQAALFLSHGAPTLPIEDSPTRRFLEQLGRDWPRPRAIVIVSAHWEERVYAVNLQPRPDTMYDFGGFPPILRTMRYPAATDTELAGRVAGLLDDAGLPVAITRERPLDHGMWTPLMLMFPQADIPLVMVSLHHRAGAEEHYALGRTLRPLREENVLIIGSGSYTHNLWELGRDGSAPAPWATGFADWMDQALLENRRDDVIAWQRQAPHARENHPSDEHFQPLLVALGAASDDAPPIKLHDDWRSGSLSMACWRFD</sequence>
<dbReference type="OrthoDB" id="9790889at2"/>
<comment type="similarity">
    <text evidence="2">Belongs to the DODA-type extradiol aromatic ring-opening dioxygenase family.</text>
</comment>
<evidence type="ECO:0000256" key="3">
    <source>
        <dbReference type="ARBA" id="ARBA00022723"/>
    </source>
</evidence>
<dbReference type="EMBL" id="PQWB01000047">
    <property type="protein sequence ID" value="POZ61767.1"/>
    <property type="molecule type" value="Genomic_DNA"/>
</dbReference>
<protein>
    <submittedName>
        <fullName evidence="7">Dioxygenase</fullName>
    </submittedName>
</protein>
<dbReference type="RefSeq" id="WP_103902945.1">
    <property type="nucleotide sequence ID" value="NZ_PQWB01000047.1"/>
</dbReference>
<dbReference type="PANTHER" id="PTHR30096:SF0">
    <property type="entry name" value="4,5-DOPA DIOXYGENASE EXTRADIOL-LIKE PROTEIN"/>
    <property type="match status" value="1"/>
</dbReference>
<dbReference type="PIRSF" id="PIRSF006157">
    <property type="entry name" value="Doxgns_DODA"/>
    <property type="match status" value="1"/>
</dbReference>
<dbReference type="SUPFAM" id="SSF53213">
    <property type="entry name" value="LigB-like"/>
    <property type="match status" value="1"/>
</dbReference>
<comment type="caution">
    <text evidence="7">The sequence shown here is derived from an EMBL/GenBank/DDBJ whole genome shotgun (WGS) entry which is preliminary data.</text>
</comment>
<dbReference type="CDD" id="cd07363">
    <property type="entry name" value="45_DOPA_Dioxygenase"/>
    <property type="match status" value="1"/>
</dbReference>
<evidence type="ECO:0000256" key="1">
    <source>
        <dbReference type="ARBA" id="ARBA00001947"/>
    </source>
</evidence>
<name>A0A2S5DFK1_9NEIS</name>
<keyword evidence="7" id="KW-0223">Dioxygenase</keyword>
<keyword evidence="4" id="KW-0862">Zinc</keyword>
<dbReference type="PANTHER" id="PTHR30096">
    <property type="entry name" value="4,5-DOPA DIOXYGENASE EXTRADIOL-LIKE PROTEIN"/>
    <property type="match status" value="1"/>
</dbReference>
<reference evidence="8" key="1">
    <citation type="submission" date="2018-02" db="EMBL/GenBank/DDBJ databases">
        <authorList>
            <person name="O'Hara-Hanley K."/>
            <person name="Soby S."/>
        </authorList>
    </citation>
    <scope>NUCLEOTIDE SEQUENCE [LARGE SCALE GENOMIC DNA]</scope>
    <source>
        <strain evidence="8">MWU14-2602</strain>
    </source>
</reference>